<evidence type="ECO:0000313" key="2">
    <source>
        <dbReference type="EMBL" id="KAF3282712.1"/>
    </source>
</evidence>
<organism evidence="2 3">
    <name type="scientific">Orbilia oligospora</name>
    <name type="common">Nematode-trapping fungus</name>
    <name type="synonym">Arthrobotrys oligospora</name>
    <dbReference type="NCBI Taxonomy" id="2813651"/>
    <lineage>
        <taxon>Eukaryota</taxon>
        <taxon>Fungi</taxon>
        <taxon>Dikarya</taxon>
        <taxon>Ascomycota</taxon>
        <taxon>Pezizomycotina</taxon>
        <taxon>Orbiliomycetes</taxon>
        <taxon>Orbiliales</taxon>
        <taxon>Orbiliaceae</taxon>
        <taxon>Orbilia</taxon>
    </lineage>
</organism>
<proteinExistence type="predicted"/>
<dbReference type="Proteomes" id="UP000474640">
    <property type="component" value="Unassembled WGS sequence"/>
</dbReference>
<gene>
    <name evidence="2" type="ORF">TWF970_001454</name>
</gene>
<feature type="region of interest" description="Disordered" evidence="1">
    <location>
        <begin position="137"/>
        <end position="195"/>
    </location>
</feature>
<feature type="compositionally biased region" description="Polar residues" evidence="1">
    <location>
        <begin position="17"/>
        <end position="26"/>
    </location>
</feature>
<accession>A0A7C8VAB9</accession>
<dbReference type="OrthoDB" id="5422312at2759"/>
<feature type="compositionally biased region" description="Basic and acidic residues" evidence="1">
    <location>
        <begin position="331"/>
        <end position="347"/>
    </location>
</feature>
<sequence>MMPDDFAMTDTAMAAPQSSHSHSTQAPKLKQPSYLIAYLQKSELFSNTTDNRKNKENSNNDTPKIVSKSNGSSLHSSRGSLHDRHHEDEDEDEDEKDDENEDEKDHYEEITESARSARNSLLVEQFWANTQLHLAHDSSDDAADDEEGLEDDDDDGYDDFDSDSYQDPDELTNLPYKSPAVYQLPGSGNGNKFRTLVRNGPVGSAEGEAQRFVVIKRRSFRGAGLYPEEMVDVDVEMGGCVVLGDEENNNDNRNRNNVKGGKDEDGDEDEDEDERLEGEVEVMWSEDGEEFWLVRDPAENGGIGKETSWVSKEWFILRRKMMGKGQAGRGGEGEKQRVELRVPMETD</sequence>
<dbReference type="EMBL" id="JAABOJ010000012">
    <property type="protein sequence ID" value="KAF3282712.1"/>
    <property type="molecule type" value="Genomic_DNA"/>
</dbReference>
<feature type="compositionally biased region" description="Low complexity" evidence="1">
    <location>
        <begin position="1"/>
        <end position="16"/>
    </location>
</feature>
<reference evidence="2 3" key="1">
    <citation type="submission" date="2020-01" db="EMBL/GenBank/DDBJ databases">
        <authorList>
            <person name="Palmer J.M."/>
        </authorList>
    </citation>
    <scope>NUCLEOTIDE SEQUENCE [LARGE SCALE GENOMIC DNA]</scope>
    <source>
        <strain evidence="2 3">TWF970</strain>
    </source>
</reference>
<protein>
    <submittedName>
        <fullName evidence="2">Uncharacterized protein</fullName>
    </submittedName>
</protein>
<feature type="compositionally biased region" description="Acidic residues" evidence="1">
    <location>
        <begin position="264"/>
        <end position="277"/>
    </location>
</feature>
<name>A0A7C8VAB9_ORBOL</name>
<feature type="compositionally biased region" description="Acidic residues" evidence="1">
    <location>
        <begin position="88"/>
        <end position="102"/>
    </location>
</feature>
<evidence type="ECO:0000256" key="1">
    <source>
        <dbReference type="SAM" id="MobiDB-lite"/>
    </source>
</evidence>
<evidence type="ECO:0000313" key="3">
    <source>
        <dbReference type="Proteomes" id="UP000474640"/>
    </source>
</evidence>
<feature type="compositionally biased region" description="Acidic residues" evidence="1">
    <location>
        <begin position="140"/>
        <end position="170"/>
    </location>
</feature>
<feature type="compositionally biased region" description="Low complexity" evidence="1">
    <location>
        <begin position="67"/>
        <end position="79"/>
    </location>
</feature>
<feature type="region of interest" description="Disordered" evidence="1">
    <location>
        <begin position="324"/>
        <end position="347"/>
    </location>
</feature>
<feature type="region of interest" description="Disordered" evidence="1">
    <location>
        <begin position="1"/>
        <end position="115"/>
    </location>
</feature>
<feature type="region of interest" description="Disordered" evidence="1">
    <location>
        <begin position="243"/>
        <end position="277"/>
    </location>
</feature>
<comment type="caution">
    <text evidence="2">The sequence shown here is derived from an EMBL/GenBank/DDBJ whole genome shotgun (WGS) entry which is preliminary data.</text>
</comment>
<dbReference type="AlphaFoldDB" id="A0A7C8VAB9"/>